<sequence length="1063" mass="114130">MNHDFQALALESRGMGELLPTKKFWEPDDSTKDGQKGIFLGDDEWRETAWGTSHHSMSQPIMVQRRSGQGFHGNSEVNAILSPRSESGGLGVSMVEYVLSSSPADKLDSRFRKGTFGTRDAETDGPEKGDQKGKASPFEEDQNRDLKQGDDDDSKINGRGLPNGMDADCKDFNRTPGSRQASPTEVVERLGPNTNPPEGLGPLPNPTTNKPLVEEFSNPETQNLDAMEQVGLDSLQFDYPGNQVPMDSSGATVGLFDYNSQQQLFQRTNALTVQQLTAAQQQQYALATAQQPHIAGVFSAGLAPAAFVPNPYIISAAPPGTDPYTAAGLAAAATLAGPAVVPPQYYGVPWGVYPANLFQQQAAAAANNTANQQAASQAQPGQQQVLRAGAGQRPLTPNQGQQGQQAESLAAANPTLAFGQGLATGMPGYQVLAPTAYYDQTGALVVGPGARTGLGAPVRLMAPTPVLISSAAAQAAAAAAAGGTANSLTGSTNGLFRPIGTQPPPQQQQQQQPSTNLQSNSFYGSTSLTNSSQSSSLFSHGPGQPGSTSLGFGSSSSLGAAIGSALSGFGSSVGSSASSSATRRESLSTSSDLYKRSSSSLAPIGQPFYNSLGFSSSPSPIGMPLPSQTPGHSLTPPPSLSSHGSSSSLHLGGLTNGSGRYISAAPGAEAKYRSASGTSSLFSSSSQLFPPSRLRYNRSDIMPSGRSRLLEDFRNNRFPNLQLRDLIGHIVEFSQDQHGSRFIQQKLERATPAERQMVFNEILQAAYQLMTDVFGNYVIQKFFEFGSLDQKLALATRIRGHVLPLALQMYGCRVIQKALESISSDQQSEMVKELDGHVLKCVKDQNGNHVVQKCIECVQPQSLQFIIDAFKGQVFVLSTHPYGCRVIQRILEHCTAEQTLPILEELHQHTEQLVQDQYGNYVIQHVLEHGRPEDKSKIVSEIRGKVLALSQHKFASNVVEKCVTHASRAERALLIDEVCCQNDGPHSALYTMMKDQYANYVVQKMIDMAEPAQRKIIMHKIRPHITTLRKYTYGKHILAKLEKYYLKNSPDLGPIGGPPNGML</sequence>
<dbReference type="GO" id="GO:0005829">
    <property type="term" value="C:cytosol"/>
    <property type="evidence" value="ECO:0007669"/>
    <property type="project" value="TreeGrafter"/>
</dbReference>
<keyword evidence="3" id="KW-0677">Repeat</keyword>
<feature type="compositionally biased region" description="Low complexity" evidence="6">
    <location>
        <begin position="525"/>
        <end position="539"/>
    </location>
</feature>
<dbReference type="SMART" id="SM00025">
    <property type="entry name" value="Pumilio"/>
    <property type="match status" value="8"/>
</dbReference>
<dbReference type="OMA" id="RGMMHAN"/>
<evidence type="ECO:0000313" key="9">
    <source>
        <dbReference type="Proteomes" id="UP000291000"/>
    </source>
</evidence>
<feature type="repeat" description="Pumilio" evidence="5">
    <location>
        <begin position="869"/>
        <end position="904"/>
    </location>
</feature>
<evidence type="ECO:0000256" key="6">
    <source>
        <dbReference type="SAM" id="MobiDB-lite"/>
    </source>
</evidence>
<gene>
    <name evidence="8" type="primary">PUM2</name>
</gene>
<reference evidence="8" key="3">
    <citation type="submission" date="2025-09" db="UniProtKB">
        <authorList>
            <consortium name="Ensembl"/>
        </authorList>
    </citation>
    <scope>IDENTIFICATION</scope>
</reference>
<evidence type="ECO:0000256" key="4">
    <source>
        <dbReference type="ARBA" id="ARBA00022884"/>
    </source>
</evidence>
<proteinExistence type="predicted"/>
<feature type="repeat" description="Pumilio" evidence="5">
    <location>
        <begin position="941"/>
        <end position="976"/>
    </location>
</feature>
<reference evidence="8 9" key="1">
    <citation type="submission" date="2016-04" db="EMBL/GenBank/DDBJ databases">
        <title>Polished mammalian reference genomes with single-molecule sequencing and chromosome conformation capture applied to the Capra hircus genome.</title>
        <authorList>
            <person name="Bickhart D.M."/>
            <person name="Koren S."/>
            <person name="Rosen B."/>
            <person name="Hastie A."/>
            <person name="Liachko I."/>
            <person name="Sullivan S.T."/>
            <person name="Burton J."/>
            <person name="Sayre B.L."/>
            <person name="Huson H.J."/>
            <person name="Lee J."/>
            <person name="Lam E."/>
            <person name="Kelley C.M."/>
            <person name="Hutchison J.L."/>
            <person name="Zhou Y."/>
            <person name="Sun J."/>
            <person name="Crisa A."/>
            <person name="Schwartz J.C."/>
            <person name="Hammond J.A."/>
            <person name="Schroeder S.G."/>
            <person name="Liu G.E."/>
            <person name="Dunham M."/>
            <person name="Shendure J."/>
            <person name="Sonstegard T.S."/>
            <person name="Phillippy A.M."/>
            <person name="Van Tassell C.P."/>
            <person name="Smith T.P."/>
        </authorList>
    </citation>
    <scope>NUCLEOTIDE SEQUENCE [LARGE SCALE GENOMIC DNA]</scope>
</reference>
<dbReference type="GO" id="GO:0043488">
    <property type="term" value="P:regulation of mRNA stability"/>
    <property type="evidence" value="ECO:0007669"/>
    <property type="project" value="TreeGrafter"/>
</dbReference>
<comment type="subcellular location">
    <subcellularLocation>
        <location evidence="1">Cytoplasmic granule</location>
    </subcellularLocation>
</comment>
<evidence type="ECO:0000259" key="7">
    <source>
        <dbReference type="PROSITE" id="PS50303"/>
    </source>
</evidence>
<protein>
    <submittedName>
        <fullName evidence="8">Pumilio RNA binding family member 2</fullName>
    </submittedName>
</protein>
<dbReference type="FunFam" id="1.25.10.10:FF:000004">
    <property type="entry name" value="Pumilio homolog 1 isoform 2"/>
    <property type="match status" value="1"/>
</dbReference>
<feature type="domain" description="PUM-HD" evidence="7">
    <location>
        <begin position="705"/>
        <end position="1045"/>
    </location>
</feature>
<feature type="compositionally biased region" description="Basic and acidic residues" evidence="6">
    <location>
        <begin position="119"/>
        <end position="133"/>
    </location>
</feature>
<evidence type="ECO:0000256" key="3">
    <source>
        <dbReference type="ARBA" id="ARBA00022737"/>
    </source>
</evidence>
<dbReference type="GeneTree" id="ENSGT00940000157575"/>
<name>A0A452FM86_CAPHI</name>
<dbReference type="InterPro" id="IPR033133">
    <property type="entry name" value="PUM-HD"/>
</dbReference>
<evidence type="ECO:0000313" key="8">
    <source>
        <dbReference type="Ensembl" id="ENSCHIP00000025409.1"/>
    </source>
</evidence>
<keyword evidence="2" id="KW-0963">Cytoplasm</keyword>
<dbReference type="InterPro" id="IPR016024">
    <property type="entry name" value="ARM-type_fold"/>
</dbReference>
<feature type="repeat" description="Pumilio" evidence="5">
    <location>
        <begin position="977"/>
        <end position="1019"/>
    </location>
</feature>
<keyword evidence="4" id="KW-0694">RNA-binding</keyword>
<feature type="repeat" description="Pumilio" evidence="5">
    <location>
        <begin position="761"/>
        <end position="796"/>
    </location>
</feature>
<evidence type="ECO:0000256" key="5">
    <source>
        <dbReference type="PROSITE-ProRule" id="PRU00317"/>
    </source>
</evidence>
<dbReference type="GeneID" id="102174942"/>
<dbReference type="OrthoDB" id="668540at2759"/>
<dbReference type="PROSITE" id="PS50302">
    <property type="entry name" value="PUM"/>
    <property type="match status" value="8"/>
</dbReference>
<dbReference type="Pfam" id="PF00806">
    <property type="entry name" value="PUF"/>
    <property type="match status" value="8"/>
</dbReference>
<organism evidence="8 9">
    <name type="scientific">Capra hircus</name>
    <name type="common">Goat</name>
    <dbReference type="NCBI Taxonomy" id="9925"/>
    <lineage>
        <taxon>Eukaryota</taxon>
        <taxon>Metazoa</taxon>
        <taxon>Chordata</taxon>
        <taxon>Craniata</taxon>
        <taxon>Vertebrata</taxon>
        <taxon>Euteleostomi</taxon>
        <taxon>Mammalia</taxon>
        <taxon>Eutheria</taxon>
        <taxon>Laurasiatheria</taxon>
        <taxon>Artiodactyla</taxon>
        <taxon>Ruminantia</taxon>
        <taxon>Pecora</taxon>
        <taxon>Bovidae</taxon>
        <taxon>Caprinae</taxon>
        <taxon>Capra</taxon>
    </lineage>
</organism>
<feature type="compositionally biased region" description="Low complexity" evidence="6">
    <location>
        <begin position="190"/>
        <end position="204"/>
    </location>
</feature>
<dbReference type="Ensembl" id="ENSCHIT00000033271.1">
    <property type="protein sequence ID" value="ENSCHIP00000025409.1"/>
    <property type="gene ID" value="ENSCHIG00000022180.1"/>
</dbReference>
<dbReference type="GO" id="GO:0035196">
    <property type="term" value="P:miRNA processing"/>
    <property type="evidence" value="ECO:0007669"/>
    <property type="project" value="TreeGrafter"/>
</dbReference>
<dbReference type="Bgee" id="ENSCHIG00000022180">
    <property type="expression patterns" value="Expressed in thymus and 17 other cell types or tissues"/>
</dbReference>
<dbReference type="Proteomes" id="UP000291000">
    <property type="component" value="Chromosome 11"/>
</dbReference>
<dbReference type="PANTHER" id="PTHR12537">
    <property type="entry name" value="RNA BINDING PROTEIN PUMILIO-RELATED"/>
    <property type="match status" value="1"/>
</dbReference>
<dbReference type="GO" id="GO:0003730">
    <property type="term" value="F:mRNA 3'-UTR binding"/>
    <property type="evidence" value="ECO:0007669"/>
    <property type="project" value="TreeGrafter"/>
</dbReference>
<feature type="repeat" description="Pumilio" evidence="5">
    <location>
        <begin position="725"/>
        <end position="760"/>
    </location>
</feature>
<feature type="repeat" description="Pumilio" evidence="5">
    <location>
        <begin position="905"/>
        <end position="940"/>
    </location>
</feature>
<dbReference type="AlphaFoldDB" id="A0A452FM86"/>
<feature type="compositionally biased region" description="Low complexity" evidence="6">
    <location>
        <begin position="629"/>
        <end position="649"/>
    </location>
</feature>
<feature type="compositionally biased region" description="Polar residues" evidence="6">
    <location>
        <begin position="514"/>
        <end position="524"/>
    </location>
</feature>
<feature type="region of interest" description="Disordered" evidence="6">
    <location>
        <begin position="619"/>
        <end position="649"/>
    </location>
</feature>
<feature type="repeat" description="Pumilio" evidence="5">
    <location>
        <begin position="797"/>
        <end position="832"/>
    </location>
</feature>
<dbReference type="CDD" id="cd07920">
    <property type="entry name" value="Pumilio"/>
    <property type="match status" value="1"/>
</dbReference>
<keyword evidence="9" id="KW-1185">Reference proteome</keyword>
<dbReference type="SUPFAM" id="SSF48371">
    <property type="entry name" value="ARM repeat"/>
    <property type="match status" value="1"/>
</dbReference>
<feature type="repeat" description="Pumilio" evidence="5">
    <location>
        <begin position="833"/>
        <end position="868"/>
    </location>
</feature>
<dbReference type="RefSeq" id="XP_017911085.1">
    <property type="nucleotide sequence ID" value="XM_018055596.1"/>
</dbReference>
<evidence type="ECO:0000256" key="1">
    <source>
        <dbReference type="ARBA" id="ARBA00004463"/>
    </source>
</evidence>
<dbReference type="InterPro" id="IPR001313">
    <property type="entry name" value="Pumilio_RNA-bd_rpt"/>
</dbReference>
<evidence type="ECO:0000256" key="2">
    <source>
        <dbReference type="ARBA" id="ARBA00022490"/>
    </source>
</evidence>
<dbReference type="InterPro" id="IPR033712">
    <property type="entry name" value="Pumilio_RNA-bd"/>
</dbReference>
<dbReference type="CTD" id="23369"/>
<dbReference type="PROSITE" id="PS50303">
    <property type="entry name" value="PUM_HD"/>
    <property type="match status" value="1"/>
</dbReference>
<feature type="region of interest" description="Disordered" evidence="6">
    <location>
        <begin position="106"/>
        <end position="204"/>
    </location>
</feature>
<accession>A0A452FM86</accession>
<dbReference type="InterPro" id="IPR011989">
    <property type="entry name" value="ARM-like"/>
</dbReference>
<dbReference type="EMBL" id="LWLT01000009">
    <property type="status" value="NOT_ANNOTATED_CDS"/>
    <property type="molecule type" value="Genomic_DNA"/>
</dbReference>
<feature type="region of interest" description="Disordered" evidence="6">
    <location>
        <begin position="489"/>
        <end position="551"/>
    </location>
</feature>
<dbReference type="PANTHER" id="PTHR12537:SF52">
    <property type="entry name" value="PUMILIO HOMOLOG 2"/>
    <property type="match status" value="1"/>
</dbReference>
<reference evidence="8" key="2">
    <citation type="submission" date="2025-08" db="UniProtKB">
        <authorList>
            <consortium name="Ensembl"/>
        </authorList>
    </citation>
    <scope>IDENTIFICATION</scope>
</reference>
<dbReference type="Gene3D" id="1.25.10.10">
    <property type="entry name" value="Leucine-rich Repeat Variant"/>
    <property type="match status" value="1"/>
</dbReference>